<keyword evidence="3" id="KW-1185">Reference proteome</keyword>
<feature type="domain" description="Alginate lyase 2" evidence="1">
    <location>
        <begin position="118"/>
        <end position="241"/>
    </location>
</feature>
<evidence type="ECO:0000313" key="3">
    <source>
        <dbReference type="Proteomes" id="UP000245207"/>
    </source>
</evidence>
<proteinExistence type="predicted"/>
<sequence>MVLAIDPTQGFTNVPLTSSSFIYQKPYNVPLKSRYSFDNGVRRFWVYSNDEPFERGSNTRPRTEAQIKVRAFVKSPNQNLMISQKHTLLSYKYAMYLWDIIKILIRILMESDCHIYHPDYSSGIWQFEGYAFVPHGTSGATILQIHGAAQGNTTLLLRIYNGDMRYYDGEVIATGLYDKWFKVNLIHNVDEGRLMVYINDIKKYESHDQGPGDLYFKCGVYGAPSDTSKYMESRWRDIKIYKK</sequence>
<dbReference type="PANTHER" id="PTHR33681:SF17">
    <property type="entry name" value="CONCANAVALIN A-LIKE LECTIN_GLUCANASE DOMAIN SUPERFAMILY, ALGINATE LYASE 2"/>
    <property type="match status" value="1"/>
</dbReference>
<accession>A0A2U1KY88</accession>
<dbReference type="Proteomes" id="UP000245207">
    <property type="component" value="Unassembled WGS sequence"/>
</dbReference>
<dbReference type="EMBL" id="PKPP01012921">
    <property type="protein sequence ID" value="PWA41670.1"/>
    <property type="molecule type" value="Genomic_DNA"/>
</dbReference>
<dbReference type="Gene3D" id="2.60.120.200">
    <property type="match status" value="1"/>
</dbReference>
<dbReference type="SUPFAM" id="SSF49899">
    <property type="entry name" value="Concanavalin A-like lectins/glucanases"/>
    <property type="match status" value="1"/>
</dbReference>
<dbReference type="PANTHER" id="PTHR33681">
    <property type="entry name" value="BINDING PROTEIN, PUTATIVE, EXPRESSED-RELATED"/>
    <property type="match status" value="1"/>
</dbReference>
<gene>
    <name evidence="2" type="ORF">CTI12_AA551940</name>
</gene>
<dbReference type="AlphaFoldDB" id="A0A2U1KY88"/>
<organism evidence="2 3">
    <name type="scientific">Artemisia annua</name>
    <name type="common">Sweet wormwood</name>
    <dbReference type="NCBI Taxonomy" id="35608"/>
    <lineage>
        <taxon>Eukaryota</taxon>
        <taxon>Viridiplantae</taxon>
        <taxon>Streptophyta</taxon>
        <taxon>Embryophyta</taxon>
        <taxon>Tracheophyta</taxon>
        <taxon>Spermatophyta</taxon>
        <taxon>Magnoliopsida</taxon>
        <taxon>eudicotyledons</taxon>
        <taxon>Gunneridae</taxon>
        <taxon>Pentapetalae</taxon>
        <taxon>asterids</taxon>
        <taxon>campanulids</taxon>
        <taxon>Asterales</taxon>
        <taxon>Asteraceae</taxon>
        <taxon>Asteroideae</taxon>
        <taxon>Anthemideae</taxon>
        <taxon>Artemisiinae</taxon>
        <taxon>Artemisia</taxon>
    </lineage>
</organism>
<evidence type="ECO:0000313" key="2">
    <source>
        <dbReference type="EMBL" id="PWA41670.1"/>
    </source>
</evidence>
<comment type="caution">
    <text evidence="2">The sequence shown here is derived from an EMBL/GenBank/DDBJ whole genome shotgun (WGS) entry which is preliminary data.</text>
</comment>
<evidence type="ECO:0000259" key="1">
    <source>
        <dbReference type="Pfam" id="PF08787"/>
    </source>
</evidence>
<name>A0A2U1KY88_ARTAN</name>
<dbReference type="STRING" id="35608.A0A2U1KY88"/>
<dbReference type="InterPro" id="IPR014895">
    <property type="entry name" value="Alginate_lyase_2"/>
</dbReference>
<dbReference type="InterPro" id="IPR013320">
    <property type="entry name" value="ConA-like_dom_sf"/>
</dbReference>
<protein>
    <submittedName>
        <fullName evidence="2">Citrate-binding protein</fullName>
    </submittedName>
</protein>
<reference evidence="2 3" key="1">
    <citation type="journal article" date="2018" name="Mol. Plant">
        <title>The genome of Artemisia annua provides insight into the evolution of Asteraceae family and artemisinin biosynthesis.</title>
        <authorList>
            <person name="Shen Q."/>
            <person name="Zhang L."/>
            <person name="Liao Z."/>
            <person name="Wang S."/>
            <person name="Yan T."/>
            <person name="Shi P."/>
            <person name="Liu M."/>
            <person name="Fu X."/>
            <person name="Pan Q."/>
            <person name="Wang Y."/>
            <person name="Lv Z."/>
            <person name="Lu X."/>
            <person name="Zhang F."/>
            <person name="Jiang W."/>
            <person name="Ma Y."/>
            <person name="Chen M."/>
            <person name="Hao X."/>
            <person name="Li L."/>
            <person name="Tang Y."/>
            <person name="Lv G."/>
            <person name="Zhou Y."/>
            <person name="Sun X."/>
            <person name="Brodelius P.E."/>
            <person name="Rose J.K.C."/>
            <person name="Tang K."/>
        </authorList>
    </citation>
    <scope>NUCLEOTIDE SEQUENCE [LARGE SCALE GENOMIC DNA]</scope>
    <source>
        <strain evidence="3">cv. Huhao1</strain>
        <tissue evidence="2">Leaf</tissue>
    </source>
</reference>
<dbReference type="OrthoDB" id="4221926at2759"/>
<dbReference type="Pfam" id="PF08787">
    <property type="entry name" value="Alginate_lyase2"/>
    <property type="match status" value="1"/>
</dbReference>